<dbReference type="PANTHER" id="PTHR23416">
    <property type="entry name" value="SIALIC ACID SYNTHASE-RELATED"/>
    <property type="match status" value="1"/>
</dbReference>
<proteinExistence type="predicted"/>
<dbReference type="AlphaFoldDB" id="A0A1H7ZJ18"/>
<evidence type="ECO:0000313" key="2">
    <source>
        <dbReference type="Proteomes" id="UP000199450"/>
    </source>
</evidence>
<dbReference type="PANTHER" id="PTHR23416:SF78">
    <property type="entry name" value="LIPOPOLYSACCHARIDE BIOSYNTHESIS O-ACETYL TRANSFERASE WBBJ-RELATED"/>
    <property type="match status" value="1"/>
</dbReference>
<dbReference type="InterPro" id="IPR051159">
    <property type="entry name" value="Hexapeptide_acetyltransf"/>
</dbReference>
<dbReference type="SUPFAM" id="SSF51161">
    <property type="entry name" value="Trimeric LpxA-like enzymes"/>
    <property type="match status" value="1"/>
</dbReference>
<dbReference type="Gene3D" id="2.160.10.10">
    <property type="entry name" value="Hexapeptide repeat proteins"/>
    <property type="match status" value="1"/>
</dbReference>
<organism evidence="1 2">
    <name type="scientific">Chryseobacterium taichungense</name>
    <dbReference type="NCBI Taxonomy" id="295069"/>
    <lineage>
        <taxon>Bacteria</taxon>
        <taxon>Pseudomonadati</taxon>
        <taxon>Bacteroidota</taxon>
        <taxon>Flavobacteriia</taxon>
        <taxon>Flavobacteriales</taxon>
        <taxon>Weeksellaceae</taxon>
        <taxon>Chryseobacterium group</taxon>
        <taxon>Chryseobacterium</taxon>
    </lineage>
</organism>
<dbReference type="EMBL" id="FOBV01000004">
    <property type="protein sequence ID" value="SEM57538.1"/>
    <property type="molecule type" value="Genomic_DNA"/>
</dbReference>
<accession>A0A1H7ZJ18</accession>
<dbReference type="Proteomes" id="UP000199450">
    <property type="component" value="Unassembled WGS sequence"/>
</dbReference>
<dbReference type="InterPro" id="IPR011004">
    <property type="entry name" value="Trimer_LpxA-like_sf"/>
</dbReference>
<dbReference type="OrthoDB" id="9812571at2"/>
<dbReference type="STRING" id="295069.SAMN05421856_104270"/>
<keyword evidence="1" id="KW-0808">Transferase</keyword>
<reference evidence="2" key="1">
    <citation type="submission" date="2016-10" db="EMBL/GenBank/DDBJ databases">
        <authorList>
            <person name="Varghese N."/>
            <person name="Submissions S."/>
        </authorList>
    </citation>
    <scope>NUCLEOTIDE SEQUENCE [LARGE SCALE GENOMIC DNA]</scope>
    <source>
        <strain evidence="2">DSM 17453</strain>
    </source>
</reference>
<dbReference type="Pfam" id="PF00132">
    <property type="entry name" value="Hexapep"/>
    <property type="match status" value="1"/>
</dbReference>
<name>A0A1H7ZJ18_9FLAO</name>
<dbReference type="GO" id="GO:0016740">
    <property type="term" value="F:transferase activity"/>
    <property type="evidence" value="ECO:0007669"/>
    <property type="project" value="UniProtKB-KW"/>
</dbReference>
<gene>
    <name evidence="1" type="ORF">SAMN05421856_104270</name>
</gene>
<protein>
    <submittedName>
        <fullName evidence="1">Acetyltransferase (Isoleucine patch superfamily)</fullName>
    </submittedName>
</protein>
<dbReference type="InterPro" id="IPR001451">
    <property type="entry name" value="Hexapep"/>
</dbReference>
<evidence type="ECO:0000313" key="1">
    <source>
        <dbReference type="EMBL" id="SEM57538.1"/>
    </source>
</evidence>
<sequence length="181" mass="20494">MAFNIFEKIQRRNQVSLLKKHKKVSFADIRLGNYNHFILDPDIKILKIDDSASLRNFIHIFVGKKASLEIGKNFFMNNFCSINCLESISIGDNTLFGENVKLYDHNHSYETTPDFKIHSNQFNTEPITIGNNCWLGSNVTVLKGVTIGDNSIIGAGCVIYKDVPPNTILMNRQELISKSII</sequence>
<dbReference type="RefSeq" id="WP_143052680.1">
    <property type="nucleotide sequence ID" value="NZ_FOBV01000004.1"/>
</dbReference>
<keyword evidence="2" id="KW-1185">Reference proteome</keyword>
<dbReference type="CDD" id="cd04647">
    <property type="entry name" value="LbH_MAT_like"/>
    <property type="match status" value="1"/>
</dbReference>